<dbReference type="RefSeq" id="WP_071177037.1">
    <property type="nucleotide sequence ID" value="NZ_CP017831.1"/>
</dbReference>
<evidence type="ECO:0000313" key="3">
    <source>
        <dbReference type="Proteomes" id="UP000179284"/>
    </source>
</evidence>
<dbReference type="SUPFAM" id="SSF53756">
    <property type="entry name" value="UDP-Glycosyltransferase/glycogen phosphorylase"/>
    <property type="match status" value="1"/>
</dbReference>
<dbReference type="Gene3D" id="3.40.50.2000">
    <property type="entry name" value="Glycogen Phosphorylase B"/>
    <property type="match status" value="2"/>
</dbReference>
<accession>A0A1D9P4L0</accession>
<proteinExistence type="predicted"/>
<protein>
    <submittedName>
        <fullName evidence="2">Glycosyl transferase GT4 family</fullName>
    </submittedName>
</protein>
<dbReference type="Proteomes" id="UP000179284">
    <property type="component" value="Chromosome I"/>
</dbReference>
<sequence length="399" mass="45542">MSSEKKNLLLMVPMLHQGGFERVCIKTARLMQEFYNVHILIFSSKDINFDITGLDVIDIDVPAQKGIVNKVINVLKRVKKTKKVKKDLGIDISYSFGSSANYVNVLSKGKEKVLTGLRCQTDMDNKKNVRLFCNRSDQVLSCSKEIVRELEREYSYNRSTYIYNPLDVSDVQDKGAEEIKDYPFNEPDVKVISCMGRNDYIKGIWHLVKAFYLVEKAHPEARLIVLGAGDWSDYRDMAWSLGIKEKVAFPGVRKNPFPYVAKSDVYVCSSNHEGFPNAVLEAMALKKPLISADCKTGPREILLNEDQYNALIKEIPNGDSITKPIEGEFGILVPDMSEEVNMDPEDISDEERVLADQIIALLDSDEKMKHYSEKAYERALFYTPEKYQASAHEIFKRYE</sequence>
<dbReference type="GO" id="GO:0016740">
    <property type="term" value="F:transferase activity"/>
    <property type="evidence" value="ECO:0007669"/>
    <property type="project" value="UniProtKB-KW"/>
</dbReference>
<name>A0A1D9P4L0_9FIRM</name>
<keyword evidence="2" id="KW-0808">Transferase</keyword>
<gene>
    <name evidence="2" type="ORF">bhn_I2400</name>
</gene>
<evidence type="ECO:0000313" key="2">
    <source>
        <dbReference type="EMBL" id="AOZ97432.1"/>
    </source>
</evidence>
<dbReference type="KEGG" id="bhu:bhn_I2400"/>
<evidence type="ECO:0000259" key="1">
    <source>
        <dbReference type="Pfam" id="PF00534"/>
    </source>
</evidence>
<dbReference type="OrthoDB" id="9762705at2"/>
<dbReference type="AlphaFoldDB" id="A0A1D9P4L0"/>
<feature type="domain" description="Glycosyl transferase family 1" evidence="1">
    <location>
        <begin position="185"/>
        <end position="323"/>
    </location>
</feature>
<dbReference type="Pfam" id="PF00534">
    <property type="entry name" value="Glycos_transf_1"/>
    <property type="match status" value="1"/>
</dbReference>
<dbReference type="PANTHER" id="PTHR12526">
    <property type="entry name" value="GLYCOSYLTRANSFERASE"/>
    <property type="match status" value="1"/>
</dbReference>
<dbReference type="InterPro" id="IPR001296">
    <property type="entry name" value="Glyco_trans_1"/>
</dbReference>
<organism evidence="2 3">
    <name type="scientific">Butyrivibrio hungatei</name>
    <dbReference type="NCBI Taxonomy" id="185008"/>
    <lineage>
        <taxon>Bacteria</taxon>
        <taxon>Bacillati</taxon>
        <taxon>Bacillota</taxon>
        <taxon>Clostridia</taxon>
        <taxon>Lachnospirales</taxon>
        <taxon>Lachnospiraceae</taxon>
        <taxon>Butyrivibrio</taxon>
    </lineage>
</organism>
<dbReference type="CDD" id="cd03811">
    <property type="entry name" value="GT4_GT28_WabH-like"/>
    <property type="match status" value="1"/>
</dbReference>
<keyword evidence="3" id="KW-1185">Reference proteome</keyword>
<dbReference type="EMBL" id="CP017831">
    <property type="protein sequence ID" value="AOZ97432.1"/>
    <property type="molecule type" value="Genomic_DNA"/>
</dbReference>
<reference evidence="3" key="1">
    <citation type="submission" date="2016-10" db="EMBL/GenBank/DDBJ databases">
        <title>The complete genome sequence of the rumen bacterium Butyrivibrio hungatei MB2003.</title>
        <authorList>
            <person name="Palevich N."/>
            <person name="Kelly W.J."/>
            <person name="Leahy S.C."/>
            <person name="Altermann E."/>
            <person name="Rakonjac J."/>
            <person name="Attwood G.T."/>
        </authorList>
    </citation>
    <scope>NUCLEOTIDE SEQUENCE [LARGE SCALE GENOMIC DNA]</scope>
    <source>
        <strain evidence="3">MB2003</strain>
    </source>
</reference>
<dbReference type="PANTHER" id="PTHR12526:SF630">
    <property type="entry name" value="GLYCOSYLTRANSFERASE"/>
    <property type="match status" value="1"/>
</dbReference>